<reference evidence="1 2" key="2">
    <citation type="journal article" date="2015" name="Biotechnol. Biofuels">
        <title>Bacteriophage application restores ethanol fermentation characteristics disrupted by Lactobacillus fermentum.</title>
        <authorList>
            <person name="Liu M."/>
            <person name="Bischoff K.M."/>
            <person name="Gill J.J."/>
            <person name="Mire-Criscione M.D."/>
            <person name="Berry J.D."/>
            <person name="Young R."/>
            <person name="Summer E.J."/>
        </authorList>
    </citation>
    <scope>NUCLEOTIDE SEQUENCE [LARGE SCALE GENOMIC DNA]</scope>
</reference>
<organism evidence="1 2">
    <name type="scientific">Lactobacillus phage LfeInf</name>
    <dbReference type="NCBI Taxonomy" id="1567484"/>
    <lineage>
        <taxon>Viruses</taxon>
        <taxon>Duplodnaviria</taxon>
        <taxon>Heunggongvirae</taxon>
        <taxon>Uroviricota</taxon>
        <taxon>Caudoviricetes</taxon>
        <taxon>Herelleviridae</taxon>
        <taxon>Hopescreekvirus</taxon>
        <taxon>Hopescreekvirus LfeInf</taxon>
    </lineage>
</organism>
<dbReference type="RefSeq" id="YP_009222250.1">
    <property type="nucleotide sequence ID" value="NC_029058.1"/>
</dbReference>
<proteinExistence type="predicted"/>
<evidence type="ECO:0000313" key="1">
    <source>
        <dbReference type="EMBL" id="AIZ94638.1"/>
    </source>
</evidence>
<dbReference type="Proteomes" id="UP000030922">
    <property type="component" value="Segment"/>
</dbReference>
<dbReference type="GeneID" id="26793800"/>
<dbReference type="EMBL" id="KP054477">
    <property type="protein sequence ID" value="AIZ94638.1"/>
    <property type="molecule type" value="Genomic_DNA"/>
</dbReference>
<name>A0A0A7NQQ2_9CAUD</name>
<gene>
    <name evidence="1" type="ORF">LfeInf_012</name>
</gene>
<reference evidence="2" key="1">
    <citation type="submission" date="2014-10" db="EMBL/GenBank/DDBJ databases">
        <title>Characterization of Lactobacillus fermentum phage vB_S_LfeInf.</title>
        <authorList>
            <person name="Liu M."/>
            <person name="Gill J.J."/>
            <person name="Berry J."/>
            <person name="Young R.III."/>
            <person name="Summer E.J."/>
        </authorList>
    </citation>
    <scope>NUCLEOTIDE SEQUENCE [LARGE SCALE GENOMIC DNA]</scope>
</reference>
<evidence type="ECO:0000313" key="2">
    <source>
        <dbReference type="Proteomes" id="UP000030922"/>
    </source>
</evidence>
<dbReference type="KEGG" id="vg:26793800"/>
<sequence>MKLKYVNQLNSYELGELYSVFIAQYCGFKVEHLDVIKSIYTITFKGSYYALDDDDNEILLEDSFEVNDYGVLSNAVGFGYVFYLTKFMRKFMFNKFGKPYMEDCFWNDCRG</sequence>
<protein>
    <submittedName>
        <fullName evidence="1">Uncharacterized protein</fullName>
    </submittedName>
</protein>
<keyword evidence="2" id="KW-1185">Reference proteome</keyword>
<accession>A0A0A7NQQ2</accession>